<evidence type="ECO:0000256" key="1">
    <source>
        <dbReference type="SAM" id="Phobius"/>
    </source>
</evidence>
<reference evidence="2" key="1">
    <citation type="journal article" date="2021" name="Proc. Natl. Acad. Sci. U.S.A.">
        <title>A Catalog of Tens of Thousands of Viruses from Human Metagenomes Reveals Hidden Associations with Chronic Diseases.</title>
        <authorList>
            <person name="Tisza M.J."/>
            <person name="Buck C.B."/>
        </authorList>
    </citation>
    <scope>NUCLEOTIDE SEQUENCE</scope>
    <source>
        <strain evidence="2">Ct2vX3</strain>
    </source>
</reference>
<proteinExistence type="predicted"/>
<feature type="transmembrane region" description="Helical" evidence="1">
    <location>
        <begin position="12"/>
        <end position="32"/>
    </location>
</feature>
<keyword evidence="1" id="KW-0812">Transmembrane</keyword>
<organism evidence="2">
    <name type="scientific">Siphoviridae sp. ct2vX3</name>
    <dbReference type="NCBI Taxonomy" id="2825318"/>
    <lineage>
        <taxon>Viruses</taxon>
        <taxon>Duplodnaviria</taxon>
        <taxon>Heunggongvirae</taxon>
        <taxon>Uroviricota</taxon>
        <taxon>Caudoviricetes</taxon>
    </lineage>
</organism>
<name>A0A8S5PYM2_9CAUD</name>
<evidence type="ECO:0000313" key="2">
    <source>
        <dbReference type="EMBL" id="DAE11705.1"/>
    </source>
</evidence>
<accession>A0A8S5PYM2</accession>
<keyword evidence="1" id="KW-1133">Transmembrane helix</keyword>
<keyword evidence="1" id="KW-0472">Membrane</keyword>
<protein>
    <submittedName>
        <fullName evidence="2">Uncharacterized protein</fullName>
    </submittedName>
</protein>
<dbReference type="EMBL" id="BK015535">
    <property type="protein sequence ID" value="DAE11705.1"/>
    <property type="molecule type" value="Genomic_DNA"/>
</dbReference>
<sequence>MKLLNKSALMLLLWKVFIIVLEMVNLLIILQWRAAHE</sequence>